<comment type="caution">
    <text evidence="8">The sequence shown here is derived from an EMBL/GenBank/DDBJ whole genome shotgun (WGS) entry which is preliminary data.</text>
</comment>
<dbReference type="EMBL" id="JAAAIP010000159">
    <property type="protein sequence ID" value="KAG0324193.1"/>
    <property type="molecule type" value="Genomic_DNA"/>
</dbReference>
<keyword evidence="5" id="KW-0175">Coiled coil</keyword>
<feature type="compositionally biased region" description="Basic and acidic residues" evidence="6">
    <location>
        <begin position="896"/>
        <end position="907"/>
    </location>
</feature>
<evidence type="ECO:0000256" key="2">
    <source>
        <dbReference type="ARBA" id="ARBA00022692"/>
    </source>
</evidence>
<feature type="coiled-coil region" evidence="5">
    <location>
        <begin position="707"/>
        <end position="734"/>
    </location>
</feature>
<feature type="compositionally biased region" description="Basic and acidic residues" evidence="6">
    <location>
        <begin position="22"/>
        <end position="51"/>
    </location>
</feature>
<proteinExistence type="predicted"/>
<evidence type="ECO:0000256" key="4">
    <source>
        <dbReference type="ARBA" id="ARBA00023136"/>
    </source>
</evidence>
<feature type="compositionally biased region" description="Low complexity" evidence="6">
    <location>
        <begin position="654"/>
        <end position="671"/>
    </location>
</feature>
<feature type="compositionally biased region" description="Acidic residues" evidence="6">
    <location>
        <begin position="1346"/>
        <end position="1355"/>
    </location>
</feature>
<dbReference type="OrthoDB" id="266334at2759"/>
<organism evidence="8 9">
    <name type="scientific">Dissophora globulifera</name>
    <dbReference type="NCBI Taxonomy" id="979702"/>
    <lineage>
        <taxon>Eukaryota</taxon>
        <taxon>Fungi</taxon>
        <taxon>Fungi incertae sedis</taxon>
        <taxon>Mucoromycota</taxon>
        <taxon>Mortierellomycotina</taxon>
        <taxon>Mortierellomycetes</taxon>
        <taxon>Mortierellales</taxon>
        <taxon>Mortierellaceae</taxon>
        <taxon>Dissophora</taxon>
    </lineage>
</organism>
<feature type="region of interest" description="Disordered" evidence="6">
    <location>
        <begin position="99"/>
        <end position="157"/>
    </location>
</feature>
<evidence type="ECO:0000256" key="1">
    <source>
        <dbReference type="ARBA" id="ARBA00004308"/>
    </source>
</evidence>
<keyword evidence="4" id="KW-0472">Membrane</keyword>
<feature type="region of interest" description="Disordered" evidence="6">
    <location>
        <begin position="1310"/>
        <end position="1421"/>
    </location>
</feature>
<evidence type="ECO:0000256" key="3">
    <source>
        <dbReference type="ARBA" id="ARBA00022989"/>
    </source>
</evidence>
<dbReference type="PANTHER" id="PTHR12953">
    <property type="entry name" value="MEMBRANE PROTEIN CH1 RELATED"/>
    <property type="match status" value="1"/>
</dbReference>
<accession>A0A9P6RNZ2</accession>
<feature type="region of interest" description="Disordered" evidence="6">
    <location>
        <begin position="583"/>
        <end position="608"/>
    </location>
</feature>
<feature type="region of interest" description="Disordered" evidence="6">
    <location>
        <begin position="75"/>
        <end position="94"/>
    </location>
</feature>
<keyword evidence="3" id="KW-1133">Transmembrane helix</keyword>
<dbReference type="Proteomes" id="UP000738325">
    <property type="component" value="Unassembled WGS sequence"/>
</dbReference>
<feature type="region of interest" description="Disordered" evidence="6">
    <location>
        <begin position="1171"/>
        <end position="1295"/>
    </location>
</feature>
<sequence>MFCPAATDDNGRDHIIATPLEDPTRGHGLDLERNVETEEAPHGRDELDRHPSPVNQPALAPTIAGSTVVVFSRDSDTDTVGVDPQSTVTVSSERHESAFFDGASPQSTAAASTSSSSSSASSIVSQETRTAFNHQIKAAPSSASPTPTVSAPSQAERHIPSYEQWRKQVLEKKKPANPNDRKQRKRKPYQESAVDVAIGAEDELGFVFPNMDSNSGKSADDRVQPMADQLGNGPDLKQGPKDQEWIKSEYAKDPKDRFNHASATCAASVAKASKDATSIMAILNEGKDNYMLNRCSNKEKFFVVELCEEILVDTFVLGNYEFFSSTFKNFVVSVNRYPPRDDGWSILGHFQARNTRDAQVFRPAVPRLATYIRFDFLNHYGNEYYCPVTLLRVYGATALEQLKQEEEEEKRQAEEEKRLADLEKAREESAEAEDAEAEDVDEPEVVDNDEITLATDTTTTASEAAVHTIAASSDDPDNRPETSDVPILSHPSPLPDDSSTTPEASTVSLEQSERASQDKDAYGSQVELSDGLFSPEQPEAISPTFVFMDGPTTDTGDILTKDDPTVGHVLPLDTVLMSFEETTTSSSEQTITDIFPPSASTSPASMQDEGVWSSADLGMVTLAPKARPTQPPKLPSGSKPVSGGVGTAVGGGSTAAESTAPPSPSPQHSSQESVYKNIVNRLKVLELNSTLSYQYLEEQSNIFNEVLESSEQKINQLVSHLNEATRRLETLGRKYDQLAYSYRAHVEVDGEKRRQDFINLSTQVMFQRQLFVIGSITILLTIAFIVMTKSTTMHYALQQFPLGAKIRAISGHRRQALSNDITSSVRIGSVEGLTQFDQNSLLLQHSSERQNGMMHDDSKLAPPISPMEPLTPDPNRGSHSRLLSEGDHGPVNSTHQDSETSFREKNSAHRTSAEGSEGAHHTHSDQRSAMNEPESLDMTMLSKSQFESLVATRPSYPIHKNSHALGRLFLHANHGNSSQLLAYDNDYRPDSPIFQGPSGVHDEGQLSEADVAYISRDMDVGRKSLLSPGSTPTSPVVKRRLSTGYHSQIHHQGSHSGGSRPTSSLRMAVARSESDSPETQYSSSMNGIQSNGNSQDNSNINSNNNHSGDDGTIDAQPKVSGYKRGSEGKDNGELTVDSDIRTPDMLPLSEFEHQDVEEDEDVGFVSDSVLDSASESMTTSGRDRLQPLGSLGDWDRQHGIGEQISNHHEDDQEESHYHGPIEAATVAKDVGEEEERKSHIGAEAKLSTKERPRLTRDASSTSSSSSKSRRRSSHNLPRSQEYTSLTPHWDQGTIAGTTFELAEGLRLETSAEGLPFTPQDRGSVVPISQERRAGTGGSSKYSSDNDAGEQGDDDSAVVPQSLGERRKKNRKGSLPNDQPPQRRRGSYGCIVSDGVEADAILDDQGLEGDDEQSPQMSRKAS</sequence>
<dbReference type="GO" id="GO:0034975">
    <property type="term" value="P:protein folding in endoplasmic reticulum"/>
    <property type="evidence" value="ECO:0007669"/>
    <property type="project" value="TreeGrafter"/>
</dbReference>
<evidence type="ECO:0000259" key="7">
    <source>
        <dbReference type="PROSITE" id="PS51469"/>
    </source>
</evidence>
<name>A0A9P6RNZ2_9FUNG</name>
<evidence type="ECO:0000313" key="9">
    <source>
        <dbReference type="Proteomes" id="UP000738325"/>
    </source>
</evidence>
<dbReference type="PANTHER" id="PTHR12953:SF0">
    <property type="entry name" value="SUN DOMAIN-CONTAINING OSSIFICATION FACTOR"/>
    <property type="match status" value="1"/>
</dbReference>
<feature type="compositionally biased region" description="Acidic residues" evidence="6">
    <location>
        <begin position="1395"/>
        <end position="1412"/>
    </location>
</feature>
<feature type="compositionally biased region" description="Polar residues" evidence="6">
    <location>
        <begin position="123"/>
        <end position="133"/>
    </location>
</feature>
<protein>
    <recommendedName>
        <fullName evidence="7">SUN domain-containing protein</fullName>
    </recommendedName>
</protein>
<feature type="compositionally biased region" description="Low complexity" evidence="6">
    <location>
        <begin position="107"/>
        <end position="122"/>
    </location>
</feature>
<comment type="subcellular location">
    <subcellularLocation>
        <location evidence="1">Endomembrane system</location>
    </subcellularLocation>
</comment>
<feature type="region of interest" description="Disordered" evidence="6">
    <location>
        <begin position="469"/>
        <end position="526"/>
    </location>
</feature>
<feature type="compositionally biased region" description="Low complexity" evidence="6">
    <location>
        <begin position="488"/>
        <end position="502"/>
    </location>
</feature>
<feature type="compositionally biased region" description="Acidic residues" evidence="6">
    <location>
        <begin position="430"/>
        <end position="448"/>
    </location>
</feature>
<feature type="compositionally biased region" description="Basic and acidic residues" evidence="6">
    <location>
        <begin position="1234"/>
        <end position="1256"/>
    </location>
</feature>
<evidence type="ECO:0000256" key="6">
    <source>
        <dbReference type="SAM" id="MobiDB-lite"/>
    </source>
</evidence>
<dbReference type="GO" id="GO:0012505">
    <property type="term" value="C:endomembrane system"/>
    <property type="evidence" value="ECO:0007669"/>
    <property type="project" value="UniProtKB-SubCell"/>
</dbReference>
<feature type="region of interest" description="Disordered" evidence="6">
    <location>
        <begin position="171"/>
        <end position="192"/>
    </location>
</feature>
<feature type="compositionally biased region" description="Basic and acidic residues" evidence="6">
    <location>
        <begin position="1193"/>
        <end position="1219"/>
    </location>
</feature>
<feature type="compositionally biased region" description="Basic and acidic residues" evidence="6">
    <location>
        <begin position="1124"/>
        <end position="1142"/>
    </location>
</feature>
<dbReference type="InterPro" id="IPR045120">
    <property type="entry name" value="Suco/Slp1-like"/>
</dbReference>
<feature type="region of interest" description="Disordered" evidence="6">
    <location>
        <begin position="625"/>
        <end position="672"/>
    </location>
</feature>
<dbReference type="GO" id="GO:0005737">
    <property type="term" value="C:cytoplasm"/>
    <property type="evidence" value="ECO:0007669"/>
    <property type="project" value="TreeGrafter"/>
</dbReference>
<feature type="compositionally biased region" description="Basic and acidic residues" evidence="6">
    <location>
        <begin position="511"/>
        <end position="521"/>
    </location>
</feature>
<feature type="compositionally biased region" description="Low complexity" evidence="6">
    <location>
        <begin position="1086"/>
        <end position="1106"/>
    </location>
</feature>
<dbReference type="InterPro" id="IPR012919">
    <property type="entry name" value="SUN_dom"/>
</dbReference>
<feature type="compositionally biased region" description="Low complexity" evidence="6">
    <location>
        <begin position="138"/>
        <end position="153"/>
    </location>
</feature>
<gene>
    <name evidence="8" type="ORF">BGZ99_002073</name>
</gene>
<feature type="compositionally biased region" description="Basic and acidic residues" evidence="6">
    <location>
        <begin position="409"/>
        <end position="429"/>
    </location>
</feature>
<feature type="region of interest" description="Disordered" evidence="6">
    <location>
        <begin position="1045"/>
        <end position="1143"/>
    </location>
</feature>
<feature type="compositionally biased region" description="Basic and acidic residues" evidence="6">
    <location>
        <begin position="917"/>
        <end position="926"/>
    </location>
</feature>
<keyword evidence="2" id="KW-0812">Transmembrane</keyword>
<feature type="region of interest" description="Disordered" evidence="6">
    <location>
        <begin position="1"/>
        <end position="61"/>
    </location>
</feature>
<keyword evidence="9" id="KW-1185">Reference proteome</keyword>
<feature type="region of interest" description="Disordered" evidence="6">
    <location>
        <begin position="851"/>
        <end position="932"/>
    </location>
</feature>
<feature type="domain" description="SUN" evidence="7">
    <location>
        <begin position="238"/>
        <end position="398"/>
    </location>
</feature>
<dbReference type="Pfam" id="PF07738">
    <property type="entry name" value="Sad1_UNC"/>
    <property type="match status" value="1"/>
</dbReference>
<dbReference type="GO" id="GO:0016020">
    <property type="term" value="C:membrane"/>
    <property type="evidence" value="ECO:0007669"/>
    <property type="project" value="InterPro"/>
</dbReference>
<reference evidence="8" key="1">
    <citation type="journal article" date="2020" name="Fungal Divers.">
        <title>Resolving the Mortierellaceae phylogeny through synthesis of multi-gene phylogenetics and phylogenomics.</title>
        <authorList>
            <person name="Vandepol N."/>
            <person name="Liber J."/>
            <person name="Desiro A."/>
            <person name="Na H."/>
            <person name="Kennedy M."/>
            <person name="Barry K."/>
            <person name="Grigoriev I.V."/>
            <person name="Miller A.N."/>
            <person name="O'Donnell K."/>
            <person name="Stajich J.E."/>
            <person name="Bonito G."/>
        </authorList>
    </citation>
    <scope>NUCLEOTIDE SEQUENCE</scope>
    <source>
        <strain evidence="8">REB-010B</strain>
    </source>
</reference>
<feature type="compositionally biased region" description="Gly residues" evidence="6">
    <location>
        <begin position="643"/>
        <end position="653"/>
    </location>
</feature>
<evidence type="ECO:0000313" key="8">
    <source>
        <dbReference type="EMBL" id="KAG0324193.1"/>
    </source>
</evidence>
<feature type="compositionally biased region" description="Pro residues" evidence="6">
    <location>
        <begin position="863"/>
        <end position="872"/>
    </location>
</feature>
<evidence type="ECO:0000256" key="5">
    <source>
        <dbReference type="SAM" id="Coils"/>
    </source>
</evidence>
<feature type="compositionally biased region" description="Polar residues" evidence="6">
    <location>
        <begin position="1171"/>
        <end position="1180"/>
    </location>
</feature>
<dbReference type="PROSITE" id="PS51469">
    <property type="entry name" value="SUN"/>
    <property type="match status" value="1"/>
</dbReference>
<feature type="compositionally biased region" description="Polar residues" evidence="6">
    <location>
        <begin position="1274"/>
        <end position="1286"/>
    </location>
</feature>
<feature type="region of interest" description="Disordered" evidence="6">
    <location>
        <begin position="405"/>
        <end position="448"/>
    </location>
</feature>